<dbReference type="Proteomes" id="UP000267166">
    <property type="component" value="Unassembled WGS sequence"/>
</dbReference>
<name>A0A498CRG5_9GAMM</name>
<feature type="non-terminal residue" evidence="1">
    <location>
        <position position="1"/>
    </location>
</feature>
<accession>A0A498CRG5</accession>
<evidence type="ECO:0000313" key="2">
    <source>
        <dbReference type="Proteomes" id="UP000267166"/>
    </source>
</evidence>
<proteinExistence type="predicted"/>
<reference evidence="1 2" key="1">
    <citation type="submission" date="2018-09" db="EMBL/GenBank/DDBJ databases">
        <title>The draft genome of Acinetobacter sp. strains.</title>
        <authorList>
            <person name="Qin J."/>
            <person name="Feng Y."/>
            <person name="Zong Z."/>
        </authorList>
    </citation>
    <scope>NUCLEOTIDE SEQUENCE [LARGE SCALE GENOMIC DNA]</scope>
    <source>
        <strain evidence="1 2">WCHAc060003</strain>
    </source>
</reference>
<dbReference type="InterPro" id="IPR013320">
    <property type="entry name" value="ConA-like_dom_sf"/>
</dbReference>
<feature type="non-terminal residue" evidence="1">
    <location>
        <position position="87"/>
    </location>
</feature>
<comment type="caution">
    <text evidence="1">The sequence shown here is derived from an EMBL/GenBank/DDBJ whole genome shotgun (WGS) entry which is preliminary data.</text>
</comment>
<organism evidence="1 2">
    <name type="scientific">Acinetobacter cumulans</name>
    <dbReference type="NCBI Taxonomy" id="2136182"/>
    <lineage>
        <taxon>Bacteria</taxon>
        <taxon>Pseudomonadati</taxon>
        <taxon>Pseudomonadota</taxon>
        <taxon>Gammaproteobacteria</taxon>
        <taxon>Moraxellales</taxon>
        <taxon>Moraxellaceae</taxon>
        <taxon>Acinetobacter</taxon>
    </lineage>
</organism>
<dbReference type="Gene3D" id="2.60.120.200">
    <property type="match status" value="1"/>
</dbReference>
<protein>
    <submittedName>
        <fullName evidence="1">Uncharacterized protein</fullName>
    </submittedName>
</protein>
<dbReference type="RefSeq" id="WP_171406473.1">
    <property type="nucleotide sequence ID" value="NZ_RCHD01000198.1"/>
</dbReference>
<gene>
    <name evidence="1" type="ORF">D9K80_19085</name>
</gene>
<sequence>HGNANVSNGKLNLDGMGDYLTTPASNDYHFDNSEDVTIRFKVKINSFKSSNIATVFSTYKVTPTNPNYGVRVLNDSIMIIMWTAQKP</sequence>
<dbReference type="EMBL" id="RCHD01000198">
    <property type="protein sequence ID" value="RLL25157.1"/>
    <property type="molecule type" value="Genomic_DNA"/>
</dbReference>
<evidence type="ECO:0000313" key="1">
    <source>
        <dbReference type="EMBL" id="RLL25157.1"/>
    </source>
</evidence>
<dbReference type="SUPFAM" id="SSF49899">
    <property type="entry name" value="Concanavalin A-like lectins/glucanases"/>
    <property type="match status" value="1"/>
</dbReference>
<dbReference type="AlphaFoldDB" id="A0A498CRG5"/>